<protein>
    <submittedName>
        <fullName evidence="1">Uncharacterized protein</fullName>
    </submittedName>
</protein>
<reference evidence="1 2" key="1">
    <citation type="submission" date="2016-04" db="EMBL/GenBank/DDBJ databases">
        <title>Genome analyses suggest a sexual origin of heterokaryosis in a supposedly ancient asexual fungus.</title>
        <authorList>
            <person name="Ropars J."/>
            <person name="Sedzielewska K."/>
            <person name="Noel J."/>
            <person name="Charron P."/>
            <person name="Farinelli L."/>
            <person name="Marton T."/>
            <person name="Kruger M."/>
            <person name="Pelin A."/>
            <person name="Brachmann A."/>
            <person name="Corradi N."/>
        </authorList>
    </citation>
    <scope>NUCLEOTIDE SEQUENCE [LARGE SCALE GENOMIC DNA]</scope>
    <source>
        <strain evidence="1 2">A5</strain>
    </source>
</reference>
<dbReference type="AlphaFoldDB" id="A0A2N0NPC9"/>
<comment type="caution">
    <text evidence="1">The sequence shown here is derived from an EMBL/GenBank/DDBJ whole genome shotgun (WGS) entry which is preliminary data.</text>
</comment>
<sequence>MLSYTQKEIKKLTEHSSSRFIRILLTDNKGYVKAATKTVSTGASESFIAYSINDSTCKGTLIFIFLNPGITIGLAVSVNKRSSGGKPY</sequence>
<dbReference type="EMBL" id="LLXJ01003901">
    <property type="protein sequence ID" value="PKB96429.1"/>
    <property type="molecule type" value="Genomic_DNA"/>
</dbReference>
<evidence type="ECO:0000313" key="1">
    <source>
        <dbReference type="EMBL" id="PKB96429.1"/>
    </source>
</evidence>
<gene>
    <name evidence="1" type="ORF">RhiirA5_434857</name>
</gene>
<dbReference type="Proteomes" id="UP000232722">
    <property type="component" value="Unassembled WGS sequence"/>
</dbReference>
<evidence type="ECO:0000313" key="2">
    <source>
        <dbReference type="Proteomes" id="UP000232722"/>
    </source>
</evidence>
<reference evidence="1 2" key="2">
    <citation type="submission" date="2017-09" db="EMBL/GenBank/DDBJ databases">
        <title>Extensive intraspecific genome diversity in a model arbuscular mycorrhizal fungus.</title>
        <authorList>
            <person name="Chen E.C."/>
            <person name="Morin E."/>
            <person name="Beaudet D."/>
            <person name="Noel J."/>
            <person name="Ndikumana S."/>
            <person name="Charron P."/>
            <person name="St-Onge C."/>
            <person name="Giorgi J."/>
            <person name="Grigoriev I.V."/>
            <person name="Roux C."/>
            <person name="Martin F.M."/>
            <person name="Corradi N."/>
        </authorList>
    </citation>
    <scope>NUCLEOTIDE SEQUENCE [LARGE SCALE GENOMIC DNA]</scope>
    <source>
        <strain evidence="1 2">A5</strain>
    </source>
</reference>
<organism evidence="1 2">
    <name type="scientific">Rhizophagus irregularis</name>
    <dbReference type="NCBI Taxonomy" id="588596"/>
    <lineage>
        <taxon>Eukaryota</taxon>
        <taxon>Fungi</taxon>
        <taxon>Fungi incertae sedis</taxon>
        <taxon>Mucoromycota</taxon>
        <taxon>Glomeromycotina</taxon>
        <taxon>Glomeromycetes</taxon>
        <taxon>Glomerales</taxon>
        <taxon>Glomeraceae</taxon>
        <taxon>Rhizophagus</taxon>
    </lineage>
</organism>
<proteinExistence type="predicted"/>
<name>A0A2N0NPC9_9GLOM</name>
<accession>A0A2N0NPC9</accession>